<comment type="similarity">
    <text evidence="1">Belongs to the alpha-IPM synthase/homocitrate synthase family.</text>
</comment>
<evidence type="ECO:0000256" key="1">
    <source>
        <dbReference type="ARBA" id="ARBA00006154"/>
    </source>
</evidence>
<dbReference type="PROSITE" id="PS50991">
    <property type="entry name" value="PYR_CT"/>
    <property type="match status" value="1"/>
</dbReference>
<dbReference type="InterPro" id="IPR000891">
    <property type="entry name" value="PYR_CT"/>
</dbReference>
<dbReference type="PROSITE" id="PS00816">
    <property type="entry name" value="AIPM_HOMOCIT_SYNTH_2"/>
    <property type="match status" value="1"/>
</dbReference>
<accession>A0A644TYL8</accession>
<dbReference type="Pfam" id="PF00682">
    <property type="entry name" value="HMGL-like"/>
    <property type="match status" value="1"/>
</dbReference>
<dbReference type="InterPro" id="IPR013785">
    <property type="entry name" value="Aldolase_TIM"/>
</dbReference>
<dbReference type="InterPro" id="IPR054691">
    <property type="entry name" value="LeuA/HCS_post-cat"/>
</dbReference>
<dbReference type="SUPFAM" id="SSF51569">
    <property type="entry name" value="Aldolase"/>
    <property type="match status" value="1"/>
</dbReference>
<dbReference type="PROSITE" id="PS00815">
    <property type="entry name" value="AIPM_HOMOCIT_SYNTH_1"/>
    <property type="match status" value="1"/>
</dbReference>
<gene>
    <name evidence="5" type="primary">leuA_12</name>
    <name evidence="4" type="synonym">leuA_2</name>
    <name evidence="4" type="ORF">SDC9_03797</name>
    <name evidence="5" type="ORF">SDC9_17876</name>
</gene>
<evidence type="ECO:0000256" key="2">
    <source>
        <dbReference type="ARBA" id="ARBA00022679"/>
    </source>
</evidence>
<dbReference type="EMBL" id="VSSQ01000063">
    <property type="protein sequence ID" value="MPL72096.1"/>
    <property type="molecule type" value="Genomic_DNA"/>
</dbReference>
<keyword evidence="5" id="KW-0012">Acyltransferase</keyword>
<dbReference type="EC" id="2.3.3.13" evidence="5"/>
<evidence type="ECO:0000313" key="5">
    <source>
        <dbReference type="EMBL" id="MPL72096.1"/>
    </source>
</evidence>
<dbReference type="GO" id="GO:0019752">
    <property type="term" value="P:carboxylic acid metabolic process"/>
    <property type="evidence" value="ECO:0007669"/>
    <property type="project" value="InterPro"/>
</dbReference>
<dbReference type="PANTHER" id="PTHR42880:SF2">
    <property type="entry name" value="(R)-CITRAMALATE SYNTHASE CIMA"/>
    <property type="match status" value="1"/>
</dbReference>
<protein>
    <submittedName>
        <fullName evidence="5">2-isopropylmalate synthase</fullName>
        <ecNumber evidence="5">2.3.3.13</ecNumber>
    </submittedName>
</protein>
<comment type="caution">
    <text evidence="5">The sequence shown here is derived from an EMBL/GenBank/DDBJ whole genome shotgun (WGS) entry which is preliminary data.</text>
</comment>
<dbReference type="GO" id="GO:0003852">
    <property type="term" value="F:2-isopropylmalate synthase activity"/>
    <property type="evidence" value="ECO:0007669"/>
    <property type="project" value="UniProtKB-EC"/>
</dbReference>
<dbReference type="EMBL" id="VSSQ01000006">
    <property type="protein sequence ID" value="MPL58266.1"/>
    <property type="molecule type" value="Genomic_DNA"/>
</dbReference>
<dbReference type="FunFam" id="1.10.238.260:FF:000001">
    <property type="entry name" value="2-isopropylmalate synthase"/>
    <property type="match status" value="1"/>
</dbReference>
<dbReference type="Pfam" id="PF22617">
    <property type="entry name" value="HCS_D2"/>
    <property type="match status" value="1"/>
</dbReference>
<proteinExistence type="inferred from homology"/>
<dbReference type="Gene3D" id="1.10.238.260">
    <property type="match status" value="1"/>
</dbReference>
<organism evidence="5">
    <name type="scientific">bioreactor metagenome</name>
    <dbReference type="NCBI Taxonomy" id="1076179"/>
    <lineage>
        <taxon>unclassified sequences</taxon>
        <taxon>metagenomes</taxon>
        <taxon>ecological metagenomes</taxon>
    </lineage>
</organism>
<dbReference type="InterPro" id="IPR002034">
    <property type="entry name" value="AIPM/Hcit_synth_CS"/>
</dbReference>
<dbReference type="PANTHER" id="PTHR42880">
    <property type="entry name" value="HOMOCITRATE SYNTHASE"/>
    <property type="match status" value="1"/>
</dbReference>
<sequence length="394" mass="43996">MNQLQYYVSPFNKEAKLKFPKKITIYDTTLRDGEQTPDVCLNPEEKLEIAKKLDELKIHQIEAGFPIVSNQERNAVKSIANEGLNAQIISLARTKKEDIDKAIDCDVDGIITFMSTSDLHLEHKLHLSREQALNVCMNSIEYAKEHGLFVAFSAEDATRTDLDFLKRIYKKAEDFGADRIHIADTVGSISPQGMDFLVKELKKTLNIQIALHCHNDFGMALSNSISGLLAGGSAVSTTVNGIGERAGNTSLEELIMALKLIYGVDLGFKIKHIQELSKLVEKYTKVPVHSTKPIVGRNIFRHESGIHVDAVIEEPLTYEPFLPELVGQKRQLVLGKHSGCRAVKAKLDQCGVEVTKDELCKIVEEVKKNREEGTYIDDGVFNHIVKTVRGPFDI</sequence>
<dbReference type="FunFam" id="3.20.20.70:FF:000010">
    <property type="entry name" value="2-isopropylmalate synthase"/>
    <property type="match status" value="1"/>
</dbReference>
<feature type="domain" description="Pyruvate carboxyltransferase" evidence="3">
    <location>
        <begin position="23"/>
        <end position="274"/>
    </location>
</feature>
<dbReference type="InterPro" id="IPR011830">
    <property type="entry name" value="LEU1_arch"/>
</dbReference>
<reference evidence="5" key="1">
    <citation type="submission" date="2019-08" db="EMBL/GenBank/DDBJ databases">
        <authorList>
            <person name="Kucharzyk K."/>
            <person name="Murdoch R.W."/>
            <person name="Higgins S."/>
            <person name="Loffler F."/>
        </authorList>
    </citation>
    <scope>NUCLEOTIDE SEQUENCE</scope>
</reference>
<dbReference type="AlphaFoldDB" id="A0A644TYL8"/>
<keyword evidence="2 5" id="KW-0808">Transferase</keyword>
<name>A0A644TYL8_9ZZZZ</name>
<evidence type="ECO:0000313" key="4">
    <source>
        <dbReference type="EMBL" id="MPL58266.1"/>
    </source>
</evidence>
<evidence type="ECO:0000259" key="3">
    <source>
        <dbReference type="PROSITE" id="PS50991"/>
    </source>
</evidence>
<dbReference type="Gene3D" id="3.20.20.70">
    <property type="entry name" value="Aldolase class I"/>
    <property type="match status" value="1"/>
</dbReference>
<dbReference type="CDD" id="cd07940">
    <property type="entry name" value="DRE_TIM_IPMS"/>
    <property type="match status" value="1"/>
</dbReference>
<dbReference type="NCBIfam" id="TIGR02090">
    <property type="entry name" value="LEU1_arch"/>
    <property type="match status" value="1"/>
</dbReference>